<reference evidence="2" key="2">
    <citation type="submission" date="2018-03" db="EMBL/GenBank/DDBJ databases">
        <title>The Triticum urartu genome reveals the dynamic nature of wheat genome evolution.</title>
        <authorList>
            <person name="Ling H."/>
            <person name="Ma B."/>
            <person name="Shi X."/>
            <person name="Liu H."/>
            <person name="Dong L."/>
            <person name="Sun H."/>
            <person name="Cao Y."/>
            <person name="Gao Q."/>
            <person name="Zheng S."/>
            <person name="Li Y."/>
            <person name="Yu Y."/>
            <person name="Du H."/>
            <person name="Qi M."/>
            <person name="Li Y."/>
            <person name="Yu H."/>
            <person name="Cui Y."/>
            <person name="Wang N."/>
            <person name="Chen C."/>
            <person name="Wu H."/>
            <person name="Zhao Y."/>
            <person name="Zhang J."/>
            <person name="Li Y."/>
            <person name="Zhou W."/>
            <person name="Zhang B."/>
            <person name="Hu W."/>
            <person name="Eijk M."/>
            <person name="Tang J."/>
            <person name="Witsenboer H."/>
            <person name="Zhao S."/>
            <person name="Li Z."/>
            <person name="Zhang A."/>
            <person name="Wang D."/>
            <person name="Liang C."/>
        </authorList>
    </citation>
    <scope>NUCLEOTIDE SEQUENCE [LARGE SCALE GENOMIC DNA]</scope>
    <source>
        <strain evidence="2">cv. G1812</strain>
    </source>
</reference>
<dbReference type="Gene3D" id="2.60.210.10">
    <property type="entry name" value="Apoptosis, Tumor Necrosis Factor Receptor Associated Protein 2, Chain A"/>
    <property type="match status" value="1"/>
</dbReference>
<feature type="domain" description="MATH" evidence="1">
    <location>
        <begin position="17"/>
        <end position="67"/>
    </location>
</feature>
<dbReference type="SUPFAM" id="SSF49599">
    <property type="entry name" value="TRAF domain-like"/>
    <property type="match status" value="1"/>
</dbReference>
<name>A0A8R7QKI3_TRIUA</name>
<organism evidence="2 3">
    <name type="scientific">Triticum urartu</name>
    <name type="common">Red wild einkorn</name>
    <name type="synonym">Crithodium urartu</name>
    <dbReference type="NCBI Taxonomy" id="4572"/>
    <lineage>
        <taxon>Eukaryota</taxon>
        <taxon>Viridiplantae</taxon>
        <taxon>Streptophyta</taxon>
        <taxon>Embryophyta</taxon>
        <taxon>Tracheophyta</taxon>
        <taxon>Spermatophyta</taxon>
        <taxon>Magnoliopsida</taxon>
        <taxon>Liliopsida</taxon>
        <taxon>Poales</taxon>
        <taxon>Poaceae</taxon>
        <taxon>BOP clade</taxon>
        <taxon>Pooideae</taxon>
        <taxon>Triticodae</taxon>
        <taxon>Triticeae</taxon>
        <taxon>Triticinae</taxon>
        <taxon>Triticum</taxon>
    </lineage>
</organism>
<sequence>MAERCKISAAIVAGCDERSCVLKVDGYSRAKALLKNDEFMTSTSFGVGGHDWVVRYYQNGFAKNYVD</sequence>
<dbReference type="CDD" id="cd00121">
    <property type="entry name" value="MATH"/>
    <property type="match status" value="1"/>
</dbReference>
<proteinExistence type="predicted"/>
<reference evidence="2" key="3">
    <citation type="submission" date="2022-06" db="UniProtKB">
        <authorList>
            <consortium name="EnsemblPlants"/>
        </authorList>
    </citation>
    <scope>IDENTIFICATION</scope>
</reference>
<evidence type="ECO:0000313" key="2">
    <source>
        <dbReference type="EnsemblPlants" id="TuG1812G0500004588.01.T01"/>
    </source>
</evidence>
<dbReference type="Gramene" id="TuG1812G0500004588.01.T01">
    <property type="protein sequence ID" value="TuG1812G0500004588.01.T01"/>
    <property type="gene ID" value="TuG1812G0500004588.01"/>
</dbReference>
<dbReference type="AlphaFoldDB" id="A0A8R7QKI3"/>
<accession>A0A8R7QKI3</accession>
<dbReference type="InterPro" id="IPR002083">
    <property type="entry name" value="MATH/TRAF_dom"/>
</dbReference>
<evidence type="ECO:0000313" key="3">
    <source>
        <dbReference type="Proteomes" id="UP000015106"/>
    </source>
</evidence>
<keyword evidence="3" id="KW-1185">Reference proteome</keyword>
<protein>
    <recommendedName>
        <fullName evidence="1">MATH domain-containing protein</fullName>
    </recommendedName>
</protein>
<reference evidence="3" key="1">
    <citation type="journal article" date="2013" name="Nature">
        <title>Draft genome of the wheat A-genome progenitor Triticum urartu.</title>
        <authorList>
            <person name="Ling H.Q."/>
            <person name="Zhao S."/>
            <person name="Liu D."/>
            <person name="Wang J."/>
            <person name="Sun H."/>
            <person name="Zhang C."/>
            <person name="Fan H."/>
            <person name="Li D."/>
            <person name="Dong L."/>
            <person name="Tao Y."/>
            <person name="Gao C."/>
            <person name="Wu H."/>
            <person name="Li Y."/>
            <person name="Cui Y."/>
            <person name="Guo X."/>
            <person name="Zheng S."/>
            <person name="Wang B."/>
            <person name="Yu K."/>
            <person name="Liang Q."/>
            <person name="Yang W."/>
            <person name="Lou X."/>
            <person name="Chen J."/>
            <person name="Feng M."/>
            <person name="Jian J."/>
            <person name="Zhang X."/>
            <person name="Luo G."/>
            <person name="Jiang Y."/>
            <person name="Liu J."/>
            <person name="Wang Z."/>
            <person name="Sha Y."/>
            <person name="Zhang B."/>
            <person name="Wu H."/>
            <person name="Tang D."/>
            <person name="Shen Q."/>
            <person name="Xue P."/>
            <person name="Zou S."/>
            <person name="Wang X."/>
            <person name="Liu X."/>
            <person name="Wang F."/>
            <person name="Yang Y."/>
            <person name="An X."/>
            <person name="Dong Z."/>
            <person name="Zhang K."/>
            <person name="Zhang X."/>
            <person name="Luo M.C."/>
            <person name="Dvorak J."/>
            <person name="Tong Y."/>
            <person name="Wang J."/>
            <person name="Yang H."/>
            <person name="Li Z."/>
            <person name="Wang D."/>
            <person name="Zhang A."/>
            <person name="Wang J."/>
        </authorList>
    </citation>
    <scope>NUCLEOTIDE SEQUENCE</scope>
    <source>
        <strain evidence="3">cv. G1812</strain>
    </source>
</reference>
<dbReference type="PROSITE" id="PS50144">
    <property type="entry name" value="MATH"/>
    <property type="match status" value="1"/>
</dbReference>
<dbReference type="Proteomes" id="UP000015106">
    <property type="component" value="Chromosome 5"/>
</dbReference>
<evidence type="ECO:0000259" key="1">
    <source>
        <dbReference type="PROSITE" id="PS50144"/>
    </source>
</evidence>
<dbReference type="InterPro" id="IPR008974">
    <property type="entry name" value="TRAF-like"/>
</dbReference>
<dbReference type="EnsemblPlants" id="TuG1812G0500004588.01.T01">
    <property type="protein sequence ID" value="TuG1812G0500004588.01.T01"/>
    <property type="gene ID" value="TuG1812G0500004588.01"/>
</dbReference>